<dbReference type="KEGG" id="uth:DKZ56_10855"/>
<accession>A0A4P6UX64</accession>
<proteinExistence type="predicted"/>
<name>A0A4P6UX64_9BACL</name>
<keyword evidence="3" id="KW-1185">Reference proteome</keyword>
<dbReference type="RefSeq" id="WP_208650013.1">
    <property type="nucleotide sequence ID" value="NZ_CP036528.1"/>
</dbReference>
<evidence type="ECO:0000313" key="3">
    <source>
        <dbReference type="Proteomes" id="UP000291151"/>
    </source>
</evidence>
<dbReference type="SUPFAM" id="SSF55729">
    <property type="entry name" value="Acyl-CoA N-acyltransferases (Nat)"/>
    <property type="match status" value="1"/>
</dbReference>
<gene>
    <name evidence="2" type="ORF">DKZ56_10855</name>
</gene>
<protein>
    <submittedName>
        <fullName evidence="2">N-acetyltransferase</fullName>
    </submittedName>
</protein>
<organism evidence="2 3">
    <name type="scientific">Ureibacillus thermophilus</name>
    <dbReference type="NCBI Taxonomy" id="367743"/>
    <lineage>
        <taxon>Bacteria</taxon>
        <taxon>Bacillati</taxon>
        <taxon>Bacillota</taxon>
        <taxon>Bacilli</taxon>
        <taxon>Bacillales</taxon>
        <taxon>Caryophanaceae</taxon>
        <taxon>Ureibacillus</taxon>
    </lineage>
</organism>
<dbReference type="InterPro" id="IPR016181">
    <property type="entry name" value="Acyl_CoA_acyltransferase"/>
</dbReference>
<dbReference type="GO" id="GO:0016747">
    <property type="term" value="F:acyltransferase activity, transferring groups other than amino-acyl groups"/>
    <property type="evidence" value="ECO:0007669"/>
    <property type="project" value="InterPro"/>
</dbReference>
<dbReference type="InterPro" id="IPR000182">
    <property type="entry name" value="GNAT_dom"/>
</dbReference>
<dbReference type="PANTHER" id="PTHR43792:SF1">
    <property type="entry name" value="N-ACETYLTRANSFERASE DOMAIN-CONTAINING PROTEIN"/>
    <property type="match status" value="1"/>
</dbReference>
<dbReference type="InterPro" id="IPR051531">
    <property type="entry name" value="N-acetyltransferase"/>
</dbReference>
<dbReference type="AlphaFoldDB" id="A0A4P6UX64"/>
<keyword evidence="2" id="KW-0808">Transferase</keyword>
<dbReference type="EMBL" id="CP036528">
    <property type="protein sequence ID" value="QBK26322.1"/>
    <property type="molecule type" value="Genomic_DNA"/>
</dbReference>
<sequence>MKKVLLMPHDKKYAKSISSLSSQPQVREPLGLSEEQTSVEGTIQFIEFIKEQEKLGKQYSRVIFNENKELIGIITLKDIDKNSKTCEIGTWIGYPYWGKGYNELAKKEMLYKAFTELDLQYVFVAVKKSNIRSQKAQAKLPYIRMNVQHEFPEKYKKVQEQLKVPCLLNVIERNTFLKWYSEQKKIS</sequence>
<feature type="domain" description="N-acetyltransferase" evidence="1">
    <location>
        <begin position="4"/>
        <end position="140"/>
    </location>
</feature>
<dbReference type="Pfam" id="PF13302">
    <property type="entry name" value="Acetyltransf_3"/>
    <property type="match status" value="1"/>
</dbReference>
<evidence type="ECO:0000313" key="2">
    <source>
        <dbReference type="EMBL" id="QBK26322.1"/>
    </source>
</evidence>
<dbReference type="Proteomes" id="UP000291151">
    <property type="component" value="Chromosome"/>
</dbReference>
<dbReference type="PANTHER" id="PTHR43792">
    <property type="entry name" value="GNAT FAMILY, PUTATIVE (AFU_ORTHOLOGUE AFUA_3G00765)-RELATED-RELATED"/>
    <property type="match status" value="1"/>
</dbReference>
<reference evidence="2 3" key="1">
    <citation type="submission" date="2019-02" db="EMBL/GenBank/DDBJ databases">
        <title>Ureibacillus thermophilus.</title>
        <authorList>
            <person name="Sunny J.S."/>
            <person name="Natarajan A."/>
            <person name="Saleena L.M."/>
        </authorList>
    </citation>
    <scope>NUCLEOTIDE SEQUENCE [LARGE SCALE GENOMIC DNA]</scope>
    <source>
        <strain evidence="2 3">LM102</strain>
    </source>
</reference>
<dbReference type="Gene3D" id="3.40.630.30">
    <property type="match status" value="1"/>
</dbReference>
<evidence type="ECO:0000259" key="1">
    <source>
        <dbReference type="Pfam" id="PF13302"/>
    </source>
</evidence>